<name>A0A0G0WAW8_9BACT</name>
<accession>A0A0G0WAW8</accession>
<dbReference type="Proteomes" id="UP000034664">
    <property type="component" value="Unassembled WGS sequence"/>
</dbReference>
<evidence type="ECO:0000313" key="1">
    <source>
        <dbReference type="EMBL" id="KKR72387.1"/>
    </source>
</evidence>
<comment type="caution">
    <text evidence="1">The sequence shown here is derived from an EMBL/GenBank/DDBJ whole genome shotgun (WGS) entry which is preliminary data.</text>
</comment>
<gene>
    <name evidence="1" type="ORF">UU14_C0006G0026</name>
</gene>
<evidence type="ECO:0000313" key="2">
    <source>
        <dbReference type="Proteomes" id="UP000034664"/>
    </source>
</evidence>
<organism evidence="1 2">
    <name type="scientific">Candidatus Roizmanbacteria bacterium GW2011_GWB1_40_7</name>
    <dbReference type="NCBI Taxonomy" id="1618482"/>
    <lineage>
        <taxon>Bacteria</taxon>
        <taxon>Candidatus Roizmaniibacteriota</taxon>
    </lineage>
</organism>
<proteinExistence type="predicted"/>
<dbReference type="EMBL" id="LBZM01000006">
    <property type="protein sequence ID" value="KKR72387.1"/>
    <property type="molecule type" value="Genomic_DNA"/>
</dbReference>
<protein>
    <submittedName>
        <fullName evidence="1">Uncharacterized protein</fullName>
    </submittedName>
</protein>
<sequence>MEFFENLRKKFIHANIVNPLAQGEAHATIRELEQQGISVTPDMARLIGAAALRNQISKQEGIEGQSSENKI</sequence>
<dbReference type="AlphaFoldDB" id="A0A0G0WAW8"/>
<reference evidence="1 2" key="1">
    <citation type="journal article" date="2015" name="Nature">
        <title>rRNA introns, odd ribosomes, and small enigmatic genomes across a large radiation of phyla.</title>
        <authorList>
            <person name="Brown C.T."/>
            <person name="Hug L.A."/>
            <person name="Thomas B.C."/>
            <person name="Sharon I."/>
            <person name="Castelle C.J."/>
            <person name="Singh A."/>
            <person name="Wilkins M.J."/>
            <person name="Williams K.H."/>
            <person name="Banfield J.F."/>
        </authorList>
    </citation>
    <scope>NUCLEOTIDE SEQUENCE [LARGE SCALE GENOMIC DNA]</scope>
</reference>